<dbReference type="Gene3D" id="3.90.1150.10">
    <property type="entry name" value="Aspartate Aminotransferase, domain 1"/>
    <property type="match status" value="1"/>
</dbReference>
<dbReference type="GO" id="GO:0016829">
    <property type="term" value="F:lyase activity"/>
    <property type="evidence" value="ECO:0007669"/>
    <property type="project" value="UniProtKB-KW"/>
</dbReference>
<dbReference type="RefSeq" id="WP_113953935.1">
    <property type="nucleotide sequence ID" value="NZ_QNRT01000002.1"/>
</dbReference>
<organism evidence="3 4">
    <name type="scientific">Arenicella xantha</name>
    <dbReference type="NCBI Taxonomy" id="644221"/>
    <lineage>
        <taxon>Bacteria</taxon>
        <taxon>Pseudomonadati</taxon>
        <taxon>Pseudomonadota</taxon>
        <taxon>Gammaproteobacteria</taxon>
        <taxon>Arenicellales</taxon>
        <taxon>Arenicellaceae</taxon>
        <taxon>Arenicella</taxon>
    </lineage>
</organism>
<evidence type="ECO:0000313" key="3">
    <source>
        <dbReference type="EMBL" id="RBP51141.1"/>
    </source>
</evidence>
<dbReference type="Gene3D" id="3.40.640.10">
    <property type="entry name" value="Type I PLP-dependent aspartate aminotransferase-like (Major domain)"/>
    <property type="match status" value="1"/>
</dbReference>
<dbReference type="EMBL" id="QNRT01000002">
    <property type="protein sequence ID" value="RBP51141.1"/>
    <property type="molecule type" value="Genomic_DNA"/>
</dbReference>
<keyword evidence="4" id="KW-1185">Reference proteome</keyword>
<evidence type="ECO:0000259" key="2">
    <source>
        <dbReference type="Pfam" id="PF00266"/>
    </source>
</evidence>
<dbReference type="Proteomes" id="UP000253083">
    <property type="component" value="Unassembled WGS sequence"/>
</dbReference>
<dbReference type="Pfam" id="PF00266">
    <property type="entry name" value="Aminotran_5"/>
    <property type="match status" value="1"/>
</dbReference>
<gene>
    <name evidence="3" type="ORF">DFR28_102560</name>
</gene>
<name>A0A395JKC5_9GAMM</name>
<dbReference type="AlphaFoldDB" id="A0A395JKC5"/>
<feature type="domain" description="Aminotransferase class V" evidence="2">
    <location>
        <begin position="29"/>
        <end position="407"/>
    </location>
</feature>
<evidence type="ECO:0000313" key="4">
    <source>
        <dbReference type="Proteomes" id="UP000253083"/>
    </source>
</evidence>
<dbReference type="InterPro" id="IPR000192">
    <property type="entry name" value="Aminotrans_V_dom"/>
</dbReference>
<accession>A0A395JKC5</accession>
<dbReference type="PANTHER" id="PTHR43686:SF1">
    <property type="entry name" value="AMINOTRAN_5 DOMAIN-CONTAINING PROTEIN"/>
    <property type="match status" value="1"/>
</dbReference>
<sequence>MSTLLKNIRQSVIGDGILIDTAFGEKPLIYADYTASGRSLEFIENLIRDRVLPYYANTHTETSHTGAVTTKLREQARNEIREALNASSDYSILFCGSGATAAIHKLIEILNLRIPADLNARYQLDQHIPDEQRPVVFIGPYEHHSNELPWRECLVELVVIPLDEQGGIDQAVLAERLSYFQSRRLKIGSFSAASNVTGIISDVDAISSLLHEHDALAFWDYAAAAPYVAIDVQGKETASIDTSKDAVFLSPHKFVGGPGTPGVLVIKNTLLTNRVPAVSGGGTVTYVTPHDHCYTSDFERREEGGTPAIVETMRAGLVFKLQQQVGTDLIKKLESNFIERAIARWQKHGNIKLLGNLSAKRLSIVSFTVSHQQRQLHYGFLVAVLNDLFGIQSRGGCSCAGPYAHHLLDLSMSHSKEIESQLVAGQKILRPGWVRLNFNYFIDETTFNYIVSAVELVADHAWRLLPFYVYDSERGLWNYQGQTRRLPLGFDDLDFNCSDAMITPMQRKVKSAQLTDYLQQASIELRRDRTNETRHQLALPESTEALRWFVLPQEIELTAS</sequence>
<dbReference type="OrthoDB" id="9804366at2"/>
<keyword evidence="3" id="KW-0456">Lyase</keyword>
<comment type="caution">
    <text evidence="3">The sequence shown here is derived from an EMBL/GenBank/DDBJ whole genome shotgun (WGS) entry which is preliminary data.</text>
</comment>
<proteinExistence type="predicted"/>
<dbReference type="SUPFAM" id="SSF53383">
    <property type="entry name" value="PLP-dependent transferases"/>
    <property type="match status" value="1"/>
</dbReference>
<reference evidence="3 4" key="1">
    <citation type="submission" date="2018-06" db="EMBL/GenBank/DDBJ databases">
        <title>Genomic Encyclopedia of Type Strains, Phase IV (KMG-IV): sequencing the most valuable type-strain genomes for metagenomic binning, comparative biology and taxonomic classification.</title>
        <authorList>
            <person name="Goeker M."/>
        </authorList>
    </citation>
    <scope>NUCLEOTIDE SEQUENCE [LARGE SCALE GENOMIC DNA]</scope>
    <source>
        <strain evidence="3 4">DSM 24032</strain>
    </source>
</reference>
<dbReference type="InterPro" id="IPR015424">
    <property type="entry name" value="PyrdxlP-dep_Trfase"/>
</dbReference>
<dbReference type="InParanoid" id="A0A395JKC5"/>
<evidence type="ECO:0000256" key="1">
    <source>
        <dbReference type="ARBA" id="ARBA00022898"/>
    </source>
</evidence>
<keyword evidence="1" id="KW-0663">Pyridoxal phosphate</keyword>
<dbReference type="InterPro" id="IPR015422">
    <property type="entry name" value="PyrdxlP-dep_Trfase_small"/>
</dbReference>
<dbReference type="InterPro" id="IPR015421">
    <property type="entry name" value="PyrdxlP-dep_Trfase_major"/>
</dbReference>
<protein>
    <submittedName>
        <fullName evidence="3">Selenocysteine lyase/cysteine desulfurase</fullName>
    </submittedName>
</protein>
<dbReference type="PANTHER" id="PTHR43686">
    <property type="entry name" value="SULFURTRANSFERASE-RELATED"/>
    <property type="match status" value="1"/>
</dbReference>